<dbReference type="Proteomes" id="UP000000271">
    <property type="component" value="Chromosome"/>
</dbReference>
<dbReference type="InterPro" id="IPR029058">
    <property type="entry name" value="AB_hydrolase_fold"/>
</dbReference>
<dbReference type="OrthoDB" id="9812921at2"/>
<reference evidence="3" key="1">
    <citation type="submission" date="2009-10" db="EMBL/GenBank/DDBJ databases">
        <title>Complete sequence of Bacillus selenitireducens MLS10.</title>
        <authorList>
            <consortium name="US DOE Joint Genome Institute"/>
            <person name="Lucas S."/>
            <person name="Copeland A."/>
            <person name="Lapidus A."/>
            <person name="Glavina del Rio T."/>
            <person name="Dalin E."/>
            <person name="Tice H."/>
            <person name="Bruce D."/>
            <person name="Goodwin L."/>
            <person name="Pitluck S."/>
            <person name="Sims D."/>
            <person name="Brettin T."/>
            <person name="Detter J.C."/>
            <person name="Han C."/>
            <person name="Larimer F."/>
            <person name="Land M."/>
            <person name="Hauser L."/>
            <person name="Kyrpides N."/>
            <person name="Ovchinnikova G."/>
            <person name="Stolz J."/>
        </authorList>
    </citation>
    <scope>NUCLEOTIDE SEQUENCE [LARGE SCALE GENOMIC DNA]</scope>
    <source>
        <strain evidence="3">MLS10</strain>
    </source>
</reference>
<dbReference type="KEGG" id="bse:Bsel_1227"/>
<proteinExistence type="predicted"/>
<dbReference type="GO" id="GO:0004252">
    <property type="term" value="F:serine-type endopeptidase activity"/>
    <property type="evidence" value="ECO:0007669"/>
    <property type="project" value="TreeGrafter"/>
</dbReference>
<dbReference type="STRING" id="439292.Bsel_1227"/>
<accession>D6XSF4</accession>
<dbReference type="MEROPS" id="S09.B06"/>
<dbReference type="GO" id="GO:0006508">
    <property type="term" value="P:proteolysis"/>
    <property type="evidence" value="ECO:0007669"/>
    <property type="project" value="InterPro"/>
</dbReference>
<evidence type="ECO:0000256" key="1">
    <source>
        <dbReference type="ARBA" id="ARBA00022801"/>
    </source>
</evidence>
<dbReference type="Pfam" id="PF00326">
    <property type="entry name" value="Peptidase_S9"/>
    <property type="match status" value="1"/>
</dbReference>
<dbReference type="Gene3D" id="3.40.50.1820">
    <property type="entry name" value="alpha/beta hydrolase"/>
    <property type="match status" value="1"/>
</dbReference>
<dbReference type="PANTHER" id="PTHR42776">
    <property type="entry name" value="SERINE PEPTIDASE S9 FAMILY MEMBER"/>
    <property type="match status" value="1"/>
</dbReference>
<name>D6XSF4_BACIE</name>
<organism evidence="3 4">
    <name type="scientific">Bacillus selenitireducens (strain ATCC 700615 / DSM 15326 / MLS10)</name>
    <dbReference type="NCBI Taxonomy" id="439292"/>
    <lineage>
        <taxon>Bacteria</taxon>
        <taxon>Bacillati</taxon>
        <taxon>Bacillota</taxon>
        <taxon>Bacilli</taxon>
        <taxon>Bacillales</taxon>
        <taxon>Bacillaceae</taxon>
        <taxon>Salisediminibacterium</taxon>
    </lineage>
</organism>
<dbReference type="RefSeq" id="WP_013172164.1">
    <property type="nucleotide sequence ID" value="NC_014219.1"/>
</dbReference>
<feature type="domain" description="Peptidase S9 prolyl oligopeptidase catalytic" evidence="2">
    <location>
        <begin position="68"/>
        <end position="258"/>
    </location>
</feature>
<dbReference type="SUPFAM" id="SSF53474">
    <property type="entry name" value="alpha/beta-Hydrolases"/>
    <property type="match status" value="1"/>
</dbReference>
<dbReference type="EMBL" id="CP001791">
    <property type="protein sequence ID" value="ADH98740.1"/>
    <property type="molecule type" value="Genomic_DNA"/>
</dbReference>
<gene>
    <name evidence="3" type="ordered locus">Bsel_1227</name>
</gene>
<dbReference type="HOGENOM" id="CLU_068621_0_0_9"/>
<evidence type="ECO:0000313" key="4">
    <source>
        <dbReference type="Proteomes" id="UP000000271"/>
    </source>
</evidence>
<dbReference type="PANTHER" id="PTHR42776:SF27">
    <property type="entry name" value="DIPEPTIDYL PEPTIDASE FAMILY MEMBER 6"/>
    <property type="match status" value="1"/>
</dbReference>
<protein>
    <submittedName>
        <fullName evidence="3">Dipeptidyl aminopeptidase/acylaminoacyl-peptidase-like protein</fullName>
    </submittedName>
</protein>
<sequence>MTVRLSEKKISYPSDLFEVSEVTYQSGPYRVKGMLVVPDGSLRTGSGLLYLRGGYKHVGMVRIARMIQYASQGMIVFAPYYRGNEGGEGIDEFGGADLEDAFSGFDVLREDARIDPGRIHTVGFSRGGIMAPPVAIMRPVKSLTVWGGVSNCFRMYEERKDMGRLLRRTFNGPPAQAFRTYLERSPLAMAHRITVPVQIIHGTEDTHVPAAHAREFHQALTISGVQSDLRLIRQKGHRLTPQEQYLWTEKACHWMRQQERGS</sequence>
<dbReference type="InterPro" id="IPR001375">
    <property type="entry name" value="Peptidase_S9_cat"/>
</dbReference>
<evidence type="ECO:0000313" key="3">
    <source>
        <dbReference type="EMBL" id="ADH98740.1"/>
    </source>
</evidence>
<keyword evidence="4" id="KW-1185">Reference proteome</keyword>
<dbReference type="GO" id="GO:0004177">
    <property type="term" value="F:aminopeptidase activity"/>
    <property type="evidence" value="ECO:0007669"/>
    <property type="project" value="UniProtKB-KW"/>
</dbReference>
<dbReference type="AlphaFoldDB" id="D6XSF4"/>
<keyword evidence="1" id="KW-0378">Hydrolase</keyword>
<dbReference type="eggNOG" id="COG1506">
    <property type="taxonomic scope" value="Bacteria"/>
</dbReference>
<evidence type="ECO:0000259" key="2">
    <source>
        <dbReference type="Pfam" id="PF00326"/>
    </source>
</evidence>